<evidence type="ECO:0000313" key="2">
    <source>
        <dbReference type="EMBL" id="MDN4527719.1"/>
    </source>
</evidence>
<keyword evidence="1" id="KW-0472">Membrane</keyword>
<organism evidence="2 3">
    <name type="scientific">Fictibacillus fluitans</name>
    <dbReference type="NCBI Taxonomy" id="3058422"/>
    <lineage>
        <taxon>Bacteria</taxon>
        <taxon>Bacillati</taxon>
        <taxon>Bacillota</taxon>
        <taxon>Bacilli</taxon>
        <taxon>Bacillales</taxon>
        <taxon>Fictibacillaceae</taxon>
        <taxon>Fictibacillus</taxon>
    </lineage>
</organism>
<protein>
    <submittedName>
        <fullName evidence="2">Uncharacterized protein</fullName>
    </submittedName>
</protein>
<keyword evidence="3" id="KW-1185">Reference proteome</keyword>
<dbReference type="EMBL" id="JAUHTR010000031">
    <property type="protein sequence ID" value="MDN4527719.1"/>
    <property type="molecule type" value="Genomic_DNA"/>
</dbReference>
<evidence type="ECO:0000313" key="3">
    <source>
        <dbReference type="Proteomes" id="UP001172721"/>
    </source>
</evidence>
<accession>A0ABT8I402</accession>
<feature type="transmembrane region" description="Helical" evidence="1">
    <location>
        <begin position="34"/>
        <end position="55"/>
    </location>
</feature>
<comment type="caution">
    <text evidence="2">The sequence shown here is derived from an EMBL/GenBank/DDBJ whole genome shotgun (WGS) entry which is preliminary data.</text>
</comment>
<dbReference type="Proteomes" id="UP001172721">
    <property type="component" value="Unassembled WGS sequence"/>
</dbReference>
<proteinExistence type="predicted"/>
<sequence>MKRSFLGVFLLALILAINIVTTQFMVHQFFYEHYTNTLACVALNLFLFPVALLIYKKEIHKGGKKYEQ</sequence>
<dbReference type="RefSeq" id="WP_301168700.1">
    <property type="nucleotide sequence ID" value="NZ_JAUHTR010000031.1"/>
</dbReference>
<keyword evidence="1" id="KW-1133">Transmembrane helix</keyword>
<evidence type="ECO:0000256" key="1">
    <source>
        <dbReference type="SAM" id="Phobius"/>
    </source>
</evidence>
<name>A0ABT8I402_9BACL</name>
<keyword evidence="1" id="KW-0812">Transmembrane</keyword>
<reference evidence="2" key="1">
    <citation type="submission" date="2023-07" db="EMBL/GenBank/DDBJ databases">
        <title>Fictibacillus sp. isolated from freshwater pond.</title>
        <authorList>
            <person name="Kirdat K."/>
            <person name="Bhat A."/>
            <person name="Mourya A."/>
            <person name="Yadav A."/>
        </authorList>
    </citation>
    <scope>NUCLEOTIDE SEQUENCE</scope>
    <source>
        <strain evidence="2">NE201</strain>
    </source>
</reference>
<gene>
    <name evidence="2" type="ORF">QYB97_24965</name>
</gene>